<evidence type="ECO:0000313" key="4">
    <source>
        <dbReference type="Proteomes" id="UP000594042"/>
    </source>
</evidence>
<keyword evidence="1" id="KW-1133">Transmembrane helix</keyword>
<name>A0A7G1HWL7_9BACT</name>
<dbReference type="AlphaFoldDB" id="A0A7G1HWL7"/>
<feature type="transmembrane region" description="Helical" evidence="1">
    <location>
        <begin position="74"/>
        <end position="93"/>
    </location>
</feature>
<protein>
    <submittedName>
        <fullName evidence="3">Membrane protein</fullName>
    </submittedName>
</protein>
<feature type="transmembrane region" description="Helical" evidence="1">
    <location>
        <begin position="232"/>
        <end position="248"/>
    </location>
</feature>
<keyword evidence="1" id="KW-0472">Membrane</keyword>
<evidence type="ECO:0000259" key="2">
    <source>
        <dbReference type="Pfam" id="PF01757"/>
    </source>
</evidence>
<evidence type="ECO:0000256" key="1">
    <source>
        <dbReference type="SAM" id="Phobius"/>
    </source>
</evidence>
<feature type="transmembrane region" description="Helical" evidence="1">
    <location>
        <begin position="298"/>
        <end position="324"/>
    </location>
</feature>
<feature type="transmembrane region" description="Helical" evidence="1">
    <location>
        <begin position="172"/>
        <end position="188"/>
    </location>
</feature>
<reference evidence="4" key="1">
    <citation type="submission" date="2020-07" db="EMBL/GenBank/DDBJ databases">
        <title>Complete genome sequencing of Coprobacter sp. strain 2CBH44.</title>
        <authorList>
            <person name="Sakamoto M."/>
            <person name="Murakami T."/>
            <person name="Mori H."/>
        </authorList>
    </citation>
    <scope>NUCLEOTIDE SEQUENCE [LARGE SCALE GENOMIC DNA]</scope>
    <source>
        <strain evidence="4">2CBH44</strain>
    </source>
</reference>
<feature type="transmembrane region" description="Helical" evidence="1">
    <location>
        <begin position="113"/>
        <end position="135"/>
    </location>
</feature>
<dbReference type="EMBL" id="AP023322">
    <property type="protein sequence ID" value="BCI63202.1"/>
    <property type="molecule type" value="Genomic_DNA"/>
</dbReference>
<evidence type="ECO:0000313" key="3">
    <source>
        <dbReference type="EMBL" id="BCI63202.1"/>
    </source>
</evidence>
<feature type="transmembrane region" description="Helical" evidence="1">
    <location>
        <begin position="142"/>
        <end position="160"/>
    </location>
</feature>
<sequence>MIFIIIWHFLFHGLSHILYNSNPNIPILSTPGIINFFGTKFLSYISAVGVNCYVLISGYFLIKSEFRFNRIIKIWGETFFYSFFICILIYFFGSTTIEIKEIIKSAFPIKYNIYWFVTNYIALVVLAPFLSRLIFSLKKRDFQILIIILSILNLDLFRGIPYGNIFSGSQNLFWFIYLFFIASYIRLYEPLKHVKHFGIYFISLCLLLTIFSAINIYIHYEFLGQKPVYDFITNYNGITFFSSALLFMWIKYHSFSNNKFIHFITRIAPYTFGIYLIHDNPYIRDLIWEHWINGTEYVNSYFLLPLLLFVTISIFCICALLDYFRSKLVDILHINKLPSFIINKFGNYKWVICIKDFKNSKNV</sequence>
<dbReference type="Pfam" id="PF01757">
    <property type="entry name" value="Acyl_transf_3"/>
    <property type="match status" value="1"/>
</dbReference>
<keyword evidence="1" id="KW-0812">Transmembrane</keyword>
<organism evidence="3 4">
    <name type="scientific">Coprobacter secundus subsp. similis</name>
    <dbReference type="NCBI Taxonomy" id="2751153"/>
    <lineage>
        <taxon>Bacteria</taxon>
        <taxon>Pseudomonadati</taxon>
        <taxon>Bacteroidota</taxon>
        <taxon>Bacteroidia</taxon>
        <taxon>Bacteroidales</taxon>
        <taxon>Barnesiellaceae</taxon>
        <taxon>Coprobacter</taxon>
    </lineage>
</organism>
<dbReference type="GO" id="GO:0016747">
    <property type="term" value="F:acyltransferase activity, transferring groups other than amino-acyl groups"/>
    <property type="evidence" value="ECO:0007669"/>
    <property type="project" value="InterPro"/>
</dbReference>
<accession>A0A7G1HWL7</accession>
<dbReference type="Proteomes" id="UP000594042">
    <property type="component" value="Chromosome"/>
</dbReference>
<proteinExistence type="predicted"/>
<feature type="transmembrane region" description="Helical" evidence="1">
    <location>
        <begin position="41"/>
        <end position="62"/>
    </location>
</feature>
<dbReference type="KEGG" id="copr:Cop2CBH44_15550"/>
<feature type="domain" description="Acyltransferase 3" evidence="2">
    <location>
        <begin position="1"/>
        <end position="321"/>
    </location>
</feature>
<keyword evidence="4" id="KW-1185">Reference proteome</keyword>
<dbReference type="InterPro" id="IPR002656">
    <property type="entry name" value="Acyl_transf_3_dom"/>
</dbReference>
<gene>
    <name evidence="3" type="ORF">Cop2CBH44_15550</name>
</gene>
<feature type="transmembrane region" description="Helical" evidence="1">
    <location>
        <begin position="260"/>
        <end position="278"/>
    </location>
</feature>
<feature type="transmembrane region" description="Helical" evidence="1">
    <location>
        <begin position="200"/>
        <end position="220"/>
    </location>
</feature>